<dbReference type="VEuPathDB" id="VectorBase:RPRC014396"/>
<evidence type="ECO:0000313" key="2">
    <source>
        <dbReference type="Proteomes" id="UP000015103"/>
    </source>
</evidence>
<keyword evidence="2" id="KW-1185">Reference proteome</keyword>
<accession>T1IDM6</accession>
<dbReference type="Proteomes" id="UP000015103">
    <property type="component" value="Unassembled WGS sequence"/>
</dbReference>
<reference evidence="1" key="1">
    <citation type="submission" date="2015-05" db="UniProtKB">
        <authorList>
            <consortium name="EnsemblMetazoa"/>
        </authorList>
    </citation>
    <scope>IDENTIFICATION</scope>
</reference>
<proteinExistence type="predicted"/>
<organism evidence="1 2">
    <name type="scientific">Rhodnius prolixus</name>
    <name type="common">Triatomid bug</name>
    <dbReference type="NCBI Taxonomy" id="13249"/>
    <lineage>
        <taxon>Eukaryota</taxon>
        <taxon>Metazoa</taxon>
        <taxon>Ecdysozoa</taxon>
        <taxon>Arthropoda</taxon>
        <taxon>Hexapoda</taxon>
        <taxon>Insecta</taxon>
        <taxon>Pterygota</taxon>
        <taxon>Neoptera</taxon>
        <taxon>Paraneoptera</taxon>
        <taxon>Hemiptera</taxon>
        <taxon>Heteroptera</taxon>
        <taxon>Panheteroptera</taxon>
        <taxon>Cimicomorpha</taxon>
        <taxon>Reduviidae</taxon>
        <taxon>Triatominae</taxon>
        <taxon>Rhodnius</taxon>
    </lineage>
</organism>
<protein>
    <submittedName>
        <fullName evidence="1">Uncharacterized protein</fullName>
    </submittedName>
</protein>
<evidence type="ECO:0000313" key="1">
    <source>
        <dbReference type="EnsemblMetazoa" id="RPRC014396-PA"/>
    </source>
</evidence>
<sequence length="383" mass="42946">METENFGLKGNDTSGISRLRTTEAAQASEYIRTPDHRSGHAFWTLLSLPEDSFLHSLHDLTLLVTQSSANPFRRITAQVGLRTTEAAQASEYIRTPDHRSGHAFWTLLSLPEDSFLHSLHDLTLLVTQSSANPFRRITAQVGLRTTEAAQASEYIRTPDHRSGHAFWTLLSLPEDSFLHSLHDLTLLVTQSSANPFRRITAQVGLRTTEAAQASEYIRTPDHRSGHAFWTLLSLPEDSFLHSLHDLTLLVTQSSANPFRRITAQVGLRTTEAAQASEYIRTPDHRSGHAFWTLLSLPEDSFLHSLHDLTLLVTQSSANPFRRITAQVGLRTIEAAQVSEYIGMPDYRSGHSIVFRALHSLPEDSFLDSLHNLILLVIQFSQFL</sequence>
<dbReference type="eggNOG" id="ENOG502RWKF">
    <property type="taxonomic scope" value="Eukaryota"/>
</dbReference>
<dbReference type="EMBL" id="ACPB03012778">
    <property type="status" value="NOT_ANNOTATED_CDS"/>
    <property type="molecule type" value="Genomic_DNA"/>
</dbReference>
<dbReference type="EnsemblMetazoa" id="RPRC014396-RA">
    <property type="protein sequence ID" value="RPRC014396-PA"/>
    <property type="gene ID" value="RPRC014396"/>
</dbReference>
<dbReference type="HOGENOM" id="CLU_722226_0_0_1"/>
<dbReference type="AlphaFoldDB" id="T1IDM6"/>
<dbReference type="InParanoid" id="T1IDM6"/>
<name>T1IDM6_RHOPR</name>
<dbReference type="EMBL" id="ACPB03012777">
    <property type="status" value="NOT_ANNOTATED_CDS"/>
    <property type="molecule type" value="Genomic_DNA"/>
</dbReference>